<dbReference type="SMART" id="SM00184">
    <property type="entry name" value="RING"/>
    <property type="match status" value="1"/>
</dbReference>
<dbReference type="SUPFAM" id="SSF56496">
    <property type="entry name" value="Fibrinogen C-terminal domain-like"/>
    <property type="match status" value="2"/>
</dbReference>
<evidence type="ECO:0000256" key="1">
    <source>
        <dbReference type="ARBA" id="ARBA00004613"/>
    </source>
</evidence>
<evidence type="ECO:0000313" key="18">
    <source>
        <dbReference type="EMBL" id="KAG2460827.1"/>
    </source>
</evidence>
<dbReference type="FunFam" id="3.90.215.10:FF:000001">
    <property type="entry name" value="Tenascin isoform 1"/>
    <property type="match status" value="1"/>
</dbReference>
<keyword evidence="19" id="KW-1185">Reference proteome</keyword>
<dbReference type="InterPro" id="IPR017907">
    <property type="entry name" value="Znf_RING_CS"/>
</dbReference>
<dbReference type="InterPro" id="IPR000315">
    <property type="entry name" value="Znf_B-box"/>
</dbReference>
<dbReference type="InterPro" id="IPR027370">
    <property type="entry name" value="Znf-RING_euk"/>
</dbReference>
<dbReference type="Pfam" id="PF06080">
    <property type="entry name" value="DUF938"/>
    <property type="match status" value="1"/>
</dbReference>
<dbReference type="GO" id="GO:0005102">
    <property type="term" value="F:signaling receptor binding"/>
    <property type="evidence" value="ECO:0007669"/>
    <property type="project" value="TreeGrafter"/>
</dbReference>
<dbReference type="InterPro" id="IPR014716">
    <property type="entry name" value="Fibrinogen_a/b/g_C_1"/>
</dbReference>
<dbReference type="GO" id="GO:0008270">
    <property type="term" value="F:zinc ion binding"/>
    <property type="evidence" value="ECO:0007669"/>
    <property type="project" value="UniProtKB-KW"/>
</dbReference>
<dbReference type="Proteomes" id="UP000886611">
    <property type="component" value="Unassembled WGS sequence"/>
</dbReference>
<evidence type="ECO:0000256" key="13">
    <source>
        <dbReference type="PROSITE-ProRule" id="PRU00024"/>
    </source>
</evidence>
<evidence type="ECO:0000256" key="5">
    <source>
        <dbReference type="ARBA" id="ARBA00022723"/>
    </source>
</evidence>
<dbReference type="PROSITE" id="PS50119">
    <property type="entry name" value="ZF_BBOX"/>
    <property type="match status" value="1"/>
</dbReference>
<dbReference type="InterPro" id="IPR001841">
    <property type="entry name" value="Znf_RING"/>
</dbReference>
<sequence length="679" mass="76411">MNRMLENLKCAICLELFRNAVTIPCGHNFCQECIERHWQGEEKKKYECPKCRKEFDEKPILNRNGELSEMAEMILAGDAGVPSSPTGLPSQSTRLCERHHKELDLYCKTHRICICSICSIQQCEAHKKMTVEEAKKIMEDCKQLLDLGNTLSGWYTVYPRNGKPLSVFCDMDTDGGGWIRRMDGSVDFFRSWIEYKRGFGNRLSEFWLGNDNLHTLTSTGSFELRVDFQDFDHAATFAKFNGFQILGEEEKYRLTVGGFTDGSAGDSFTGHNNLLFSTKDQDNDKCACNCSEAYKGGWWYGECHSCNLNGLYLRGQHESYANGVNWHSGKGHHYSYKSTEMKFRPRASLASSRLALQNNKVEPSETQWAQVTERTDPVLMFGFSDVQVIGLTEKDRLTVLQGCPGHPGAQGSKGDSGEPGQKGALNCKQLLDMGNVLSGWYTVYTIKGKPLSVFCDMDTDGGGWTVAVTSPHFNMLLSPAAERNKDDLLQVLKDLLDTDRELFGLELGSGTGQHVIHFAQELPFVTWQPSEISSSAHESICSYITATKLTNVLQPVYLNIEDHWENWAGSPKSSCDVVLCINLLHFCPFRTIQNIFKGAGELLKIGGLLLTYGPFAVNGIIYPQDNIQLNASLQERNPEWGLPDADVLRQLGYENAMRLERMIEMPENNKCLIFHKIEM</sequence>
<keyword evidence="7 13" id="KW-0863">Zinc-finger</keyword>
<comment type="similarity">
    <text evidence="2">Belongs to the UPF0585 family.</text>
</comment>
<evidence type="ECO:0000256" key="4">
    <source>
        <dbReference type="ARBA" id="ARBA00022588"/>
    </source>
</evidence>
<dbReference type="SUPFAM" id="SSF57850">
    <property type="entry name" value="RING/U-box"/>
    <property type="match status" value="1"/>
</dbReference>
<keyword evidence="4" id="KW-0399">Innate immunity</keyword>
<evidence type="ECO:0000256" key="6">
    <source>
        <dbReference type="ARBA" id="ARBA00022729"/>
    </source>
</evidence>
<dbReference type="InterPro" id="IPR013083">
    <property type="entry name" value="Znf_RING/FYVE/PHD"/>
</dbReference>
<dbReference type="CDD" id="cd02440">
    <property type="entry name" value="AdoMet_MTases"/>
    <property type="match status" value="1"/>
</dbReference>
<dbReference type="Pfam" id="PF00147">
    <property type="entry name" value="Fibrinogen_C"/>
    <property type="match status" value="2"/>
</dbReference>
<dbReference type="SMART" id="SM00186">
    <property type="entry name" value="FBG"/>
    <property type="match status" value="1"/>
</dbReference>
<dbReference type="PROSITE" id="PS51406">
    <property type="entry name" value="FIBRINOGEN_C_2"/>
    <property type="match status" value="2"/>
</dbReference>
<evidence type="ECO:0000256" key="3">
    <source>
        <dbReference type="ARBA" id="ARBA00022525"/>
    </source>
</evidence>
<keyword evidence="3" id="KW-0964">Secreted</keyword>
<evidence type="ECO:0000256" key="9">
    <source>
        <dbReference type="ARBA" id="ARBA00022859"/>
    </source>
</evidence>
<comment type="caution">
    <text evidence="18">The sequence shown here is derived from an EMBL/GenBank/DDBJ whole genome shotgun (WGS) entry which is preliminary data.</text>
</comment>
<feature type="domain" description="Fibrinogen C-terminal" evidence="17">
    <location>
        <begin position="418"/>
        <end position="466"/>
    </location>
</feature>
<dbReference type="PROSITE" id="PS50089">
    <property type="entry name" value="ZF_RING_2"/>
    <property type="match status" value="1"/>
</dbReference>
<evidence type="ECO:0000313" key="19">
    <source>
        <dbReference type="Proteomes" id="UP000886611"/>
    </source>
</evidence>
<evidence type="ECO:0000256" key="11">
    <source>
        <dbReference type="ARBA" id="ARBA00023157"/>
    </source>
</evidence>
<evidence type="ECO:0000256" key="7">
    <source>
        <dbReference type="ARBA" id="ARBA00022771"/>
    </source>
</evidence>
<dbReference type="Pfam" id="PF13445">
    <property type="entry name" value="zf-RING_UBOX"/>
    <property type="match status" value="1"/>
</dbReference>
<dbReference type="InterPro" id="IPR010342">
    <property type="entry name" value="DUF938"/>
</dbReference>
<dbReference type="PANTHER" id="PTHR19143">
    <property type="entry name" value="FIBRINOGEN/TENASCIN/ANGIOPOEITIN"/>
    <property type="match status" value="1"/>
</dbReference>
<keyword evidence="5" id="KW-0479">Metal-binding</keyword>
<organism evidence="18 19">
    <name type="scientific">Polypterus senegalus</name>
    <name type="common">Senegal bichir</name>
    <dbReference type="NCBI Taxonomy" id="55291"/>
    <lineage>
        <taxon>Eukaryota</taxon>
        <taxon>Metazoa</taxon>
        <taxon>Chordata</taxon>
        <taxon>Craniata</taxon>
        <taxon>Vertebrata</taxon>
        <taxon>Euteleostomi</taxon>
        <taxon>Actinopterygii</taxon>
        <taxon>Polypteriformes</taxon>
        <taxon>Polypteridae</taxon>
        <taxon>Polypterus</taxon>
    </lineage>
</organism>
<evidence type="ECO:0000259" key="16">
    <source>
        <dbReference type="PROSITE" id="PS50119"/>
    </source>
</evidence>
<evidence type="ECO:0000256" key="2">
    <source>
        <dbReference type="ARBA" id="ARBA00008308"/>
    </source>
</evidence>
<reference evidence="18 19" key="1">
    <citation type="journal article" date="2021" name="Cell">
        <title>Tracing the genetic footprints of vertebrate landing in non-teleost ray-finned fishes.</title>
        <authorList>
            <person name="Bi X."/>
            <person name="Wang K."/>
            <person name="Yang L."/>
            <person name="Pan H."/>
            <person name="Jiang H."/>
            <person name="Wei Q."/>
            <person name="Fang M."/>
            <person name="Yu H."/>
            <person name="Zhu C."/>
            <person name="Cai Y."/>
            <person name="He Y."/>
            <person name="Gan X."/>
            <person name="Zeng H."/>
            <person name="Yu D."/>
            <person name="Zhu Y."/>
            <person name="Jiang H."/>
            <person name="Qiu Q."/>
            <person name="Yang H."/>
            <person name="Zhang Y.E."/>
            <person name="Wang W."/>
            <person name="Zhu M."/>
            <person name="He S."/>
            <person name="Zhang G."/>
        </authorList>
    </citation>
    <scope>NUCLEOTIDE SEQUENCE [LARGE SCALE GENOMIC DNA]</scope>
    <source>
        <strain evidence="18">Bchr_013</strain>
    </source>
</reference>
<dbReference type="Gene3D" id="3.30.160.60">
    <property type="entry name" value="Classic Zinc Finger"/>
    <property type="match status" value="1"/>
</dbReference>
<name>A0A8X8BNI0_POLSE</name>
<dbReference type="AlphaFoldDB" id="A0A8X8BNI0"/>
<keyword evidence="9" id="KW-0391">Immunity</keyword>
<protein>
    <submittedName>
        <fullName evidence="18">FCN1 protein</fullName>
    </submittedName>
</protein>
<dbReference type="Gene3D" id="3.90.215.10">
    <property type="entry name" value="Gamma Fibrinogen, chain A, domain 1"/>
    <property type="match status" value="2"/>
</dbReference>
<keyword evidence="10" id="KW-0176">Collagen</keyword>
<dbReference type="Gene3D" id="3.40.50.150">
    <property type="entry name" value="Vaccinia Virus protein VP39"/>
    <property type="match status" value="1"/>
</dbReference>
<comment type="subcellular location">
    <subcellularLocation>
        <location evidence="1">Secreted</location>
    </subcellularLocation>
</comment>
<dbReference type="GO" id="GO:0005615">
    <property type="term" value="C:extracellular space"/>
    <property type="evidence" value="ECO:0007669"/>
    <property type="project" value="TreeGrafter"/>
</dbReference>
<dbReference type="InterPro" id="IPR002181">
    <property type="entry name" value="Fibrinogen_a/b/g_C_dom"/>
</dbReference>
<evidence type="ECO:0000256" key="12">
    <source>
        <dbReference type="ARBA" id="ARBA00023180"/>
    </source>
</evidence>
<evidence type="ECO:0000256" key="14">
    <source>
        <dbReference type="SAM" id="MobiDB-lite"/>
    </source>
</evidence>
<dbReference type="EMBL" id="JAATIS010004753">
    <property type="protein sequence ID" value="KAG2460827.1"/>
    <property type="molecule type" value="Genomic_DNA"/>
</dbReference>
<dbReference type="PANTHER" id="PTHR19143:SF433">
    <property type="entry name" value="FICOLIN-2"/>
    <property type="match status" value="1"/>
</dbReference>
<dbReference type="InterPro" id="IPR036056">
    <property type="entry name" value="Fibrinogen-like_C"/>
</dbReference>
<keyword evidence="12" id="KW-0325">Glycoprotein</keyword>
<proteinExistence type="inferred from homology"/>
<feature type="domain" description="Fibrinogen C-terminal" evidence="17">
    <location>
        <begin position="132"/>
        <end position="347"/>
    </location>
</feature>
<evidence type="ECO:0000256" key="8">
    <source>
        <dbReference type="ARBA" id="ARBA00022833"/>
    </source>
</evidence>
<feature type="domain" description="B box-type" evidence="16">
    <location>
        <begin position="91"/>
        <end position="137"/>
    </location>
</feature>
<dbReference type="InterPro" id="IPR029063">
    <property type="entry name" value="SAM-dependent_MTases_sf"/>
</dbReference>
<dbReference type="GO" id="GO:0003823">
    <property type="term" value="F:antigen binding"/>
    <property type="evidence" value="ECO:0007669"/>
    <property type="project" value="TreeGrafter"/>
</dbReference>
<dbReference type="InterPro" id="IPR050373">
    <property type="entry name" value="Fibrinogen_C-term_domain"/>
</dbReference>
<feature type="non-terminal residue" evidence="18">
    <location>
        <position position="1"/>
    </location>
</feature>
<dbReference type="GO" id="GO:0001867">
    <property type="term" value="P:complement activation, lectin pathway"/>
    <property type="evidence" value="ECO:0007669"/>
    <property type="project" value="TreeGrafter"/>
</dbReference>
<gene>
    <name evidence="18" type="primary">Fcn1_2</name>
    <name evidence="18" type="ORF">GTO96_0011593</name>
</gene>
<dbReference type="GO" id="GO:0005581">
    <property type="term" value="C:collagen trimer"/>
    <property type="evidence" value="ECO:0007669"/>
    <property type="project" value="UniProtKB-KW"/>
</dbReference>
<keyword evidence="11" id="KW-1015">Disulfide bond</keyword>
<dbReference type="NCBIfam" id="NF040941">
    <property type="entry name" value="GGGWT_bact"/>
    <property type="match status" value="2"/>
</dbReference>
<dbReference type="Gene3D" id="3.30.40.10">
    <property type="entry name" value="Zinc/RING finger domain, C3HC4 (zinc finger)"/>
    <property type="match status" value="1"/>
</dbReference>
<evidence type="ECO:0000256" key="10">
    <source>
        <dbReference type="ARBA" id="ARBA00023119"/>
    </source>
</evidence>
<dbReference type="SUPFAM" id="SSF57845">
    <property type="entry name" value="B-box zinc-binding domain"/>
    <property type="match status" value="1"/>
</dbReference>
<keyword evidence="6" id="KW-0732">Signal</keyword>
<evidence type="ECO:0000259" key="17">
    <source>
        <dbReference type="PROSITE" id="PS51406"/>
    </source>
</evidence>
<feature type="non-terminal residue" evidence="18">
    <location>
        <position position="679"/>
    </location>
</feature>
<evidence type="ECO:0000259" key="15">
    <source>
        <dbReference type="PROSITE" id="PS50089"/>
    </source>
</evidence>
<dbReference type="GO" id="GO:0097367">
    <property type="term" value="F:carbohydrate derivative binding"/>
    <property type="evidence" value="ECO:0007669"/>
    <property type="project" value="TreeGrafter"/>
</dbReference>
<dbReference type="PROSITE" id="PS00518">
    <property type="entry name" value="ZF_RING_1"/>
    <property type="match status" value="1"/>
</dbReference>
<accession>A0A8X8BNI0</accession>
<feature type="domain" description="RING-type" evidence="15">
    <location>
        <begin position="10"/>
        <end position="52"/>
    </location>
</feature>
<dbReference type="SUPFAM" id="SSF53335">
    <property type="entry name" value="S-adenosyl-L-methionine-dependent methyltransferases"/>
    <property type="match status" value="1"/>
</dbReference>
<keyword evidence="8" id="KW-0862">Zinc</keyword>
<dbReference type="CDD" id="cd00087">
    <property type="entry name" value="FReD"/>
    <property type="match status" value="1"/>
</dbReference>
<feature type="region of interest" description="Disordered" evidence="14">
    <location>
        <begin position="402"/>
        <end position="421"/>
    </location>
</feature>